<organism evidence="3">
    <name type="scientific">freshwater metagenome</name>
    <dbReference type="NCBI Taxonomy" id="449393"/>
    <lineage>
        <taxon>unclassified sequences</taxon>
        <taxon>metagenomes</taxon>
        <taxon>ecological metagenomes</taxon>
    </lineage>
</organism>
<gene>
    <name evidence="3" type="ORF">UFOPK1392_01007</name>
</gene>
<protein>
    <submittedName>
        <fullName evidence="3">Unannotated protein</fullName>
    </submittedName>
</protein>
<feature type="domain" description="DUF3566" evidence="2">
    <location>
        <begin position="3"/>
        <end position="111"/>
    </location>
</feature>
<feature type="transmembrane region" description="Helical" evidence="1">
    <location>
        <begin position="69"/>
        <end position="95"/>
    </location>
</feature>
<feature type="transmembrane region" description="Helical" evidence="1">
    <location>
        <begin position="20"/>
        <end position="40"/>
    </location>
</feature>
<sequence>MTRVRIMRIDPKATLRFSIALALCVWLMLLVAGVVLWAFAAATGTLRKVEDFIAQLLAESTFHLDAVKMLLGAAGVGVVLLLTAAIFAGIMSALFNLISGRVGGLAVTVAEVEDPSVFPRG</sequence>
<keyword evidence="1" id="KW-0812">Transmembrane</keyword>
<dbReference type="Pfam" id="PF12089">
    <property type="entry name" value="DUF3566"/>
    <property type="match status" value="1"/>
</dbReference>
<evidence type="ECO:0000259" key="2">
    <source>
        <dbReference type="Pfam" id="PF12089"/>
    </source>
</evidence>
<proteinExistence type="predicted"/>
<dbReference type="EMBL" id="CAEMXZ010000034">
    <property type="protein sequence ID" value="CAB4323256.1"/>
    <property type="molecule type" value="Genomic_DNA"/>
</dbReference>
<reference evidence="3" key="1">
    <citation type="submission" date="2020-05" db="EMBL/GenBank/DDBJ databases">
        <authorList>
            <person name="Chiriac C."/>
            <person name="Salcher M."/>
            <person name="Ghai R."/>
            <person name="Kavagutti S V."/>
        </authorList>
    </citation>
    <scope>NUCLEOTIDE SEQUENCE</scope>
</reference>
<keyword evidence="1" id="KW-1133">Transmembrane helix</keyword>
<dbReference type="InterPro" id="IPR021949">
    <property type="entry name" value="DUF3566_TM"/>
</dbReference>
<evidence type="ECO:0000313" key="3">
    <source>
        <dbReference type="EMBL" id="CAB4323256.1"/>
    </source>
</evidence>
<accession>A0A6J5YF08</accession>
<dbReference type="AlphaFoldDB" id="A0A6J5YF08"/>
<keyword evidence="1" id="KW-0472">Membrane</keyword>
<name>A0A6J5YF08_9ZZZZ</name>
<evidence type="ECO:0000256" key="1">
    <source>
        <dbReference type="SAM" id="Phobius"/>
    </source>
</evidence>